<organism evidence="1 2">
    <name type="scientific">Melipona bicolor</name>
    <dbReference type="NCBI Taxonomy" id="60889"/>
    <lineage>
        <taxon>Eukaryota</taxon>
        <taxon>Metazoa</taxon>
        <taxon>Ecdysozoa</taxon>
        <taxon>Arthropoda</taxon>
        <taxon>Hexapoda</taxon>
        <taxon>Insecta</taxon>
        <taxon>Pterygota</taxon>
        <taxon>Neoptera</taxon>
        <taxon>Endopterygota</taxon>
        <taxon>Hymenoptera</taxon>
        <taxon>Apocrita</taxon>
        <taxon>Aculeata</taxon>
        <taxon>Apoidea</taxon>
        <taxon>Anthophila</taxon>
        <taxon>Apidae</taxon>
        <taxon>Melipona</taxon>
    </lineage>
</organism>
<sequence length="62" mass="7023">MTIQTPTSSNISTWQELCHEMSKKEGYKILIHGEGIIQNATVPFGNCQRRSRNSKIKNSENS</sequence>
<keyword evidence="2" id="KW-1185">Reference proteome</keyword>
<comment type="caution">
    <text evidence="1">The sequence shown here is derived from an EMBL/GenBank/DDBJ whole genome shotgun (WGS) entry which is preliminary data.</text>
</comment>
<name>A0AA40GF30_9HYME</name>
<proteinExistence type="predicted"/>
<evidence type="ECO:0000313" key="2">
    <source>
        <dbReference type="Proteomes" id="UP001177670"/>
    </source>
</evidence>
<reference evidence="1" key="1">
    <citation type="submission" date="2021-10" db="EMBL/GenBank/DDBJ databases">
        <title>Melipona bicolor Genome sequencing and assembly.</title>
        <authorList>
            <person name="Araujo N.S."/>
            <person name="Arias M.C."/>
        </authorList>
    </citation>
    <scope>NUCLEOTIDE SEQUENCE</scope>
    <source>
        <strain evidence="1">USP_2M_L1-L4_2017</strain>
        <tissue evidence="1">Whole body</tissue>
    </source>
</reference>
<evidence type="ECO:0000313" key="1">
    <source>
        <dbReference type="EMBL" id="KAK1136678.1"/>
    </source>
</evidence>
<gene>
    <name evidence="1" type="ORF">K0M31_001220</name>
</gene>
<dbReference type="Proteomes" id="UP001177670">
    <property type="component" value="Unassembled WGS sequence"/>
</dbReference>
<protein>
    <submittedName>
        <fullName evidence="1">Uncharacterized protein</fullName>
    </submittedName>
</protein>
<accession>A0AA40GF30</accession>
<dbReference type="AlphaFoldDB" id="A0AA40GF30"/>
<dbReference type="EMBL" id="JAHYIQ010000001">
    <property type="protein sequence ID" value="KAK1136678.1"/>
    <property type="molecule type" value="Genomic_DNA"/>
</dbReference>